<dbReference type="SUPFAM" id="SSF46565">
    <property type="entry name" value="Chaperone J-domain"/>
    <property type="match status" value="1"/>
</dbReference>
<dbReference type="PROSITE" id="PS50076">
    <property type="entry name" value="DNAJ_2"/>
    <property type="match status" value="1"/>
</dbReference>
<dbReference type="SMART" id="SM00271">
    <property type="entry name" value="DnaJ"/>
    <property type="match status" value="1"/>
</dbReference>
<name>A0A8J8NL34_HALGN</name>
<sequence length="309" mass="37414">MNGLLQKLLHTQARRVVYPISQQKYATQGLAWSQQRCFSQRTGPQRKPTTCYYKLLNVSTSATQEEIKQSYYVLAKKYHPDALKEEEKETSKDLFKEITEAYSILGDTEKRSRYDQLIFGDSSRGEFQNQEAYAYWKDKKQQGGSKMKNHFDEQQERIKEKLKNTQDYQEFINRYDHHRDKSEAREHLYRGEGFKDLNQKYGADYDHYESVDKEHSDKYIKYRERYYENYWDTKENHGYYQQPLSTRVWVQFKKIFKTGSLQHLENDNHYDRKYSDDDFSAKYKHLKHQEQPVQEEQQKIEQKDKATQQ</sequence>
<dbReference type="EMBL" id="RRYP01012256">
    <property type="protein sequence ID" value="TNV77236.1"/>
    <property type="molecule type" value="Genomic_DNA"/>
</dbReference>
<gene>
    <name evidence="4" type="ORF">FGO68_gene11899</name>
</gene>
<reference evidence="4" key="1">
    <citation type="submission" date="2019-06" db="EMBL/GenBank/DDBJ databases">
        <authorList>
            <person name="Zheng W."/>
        </authorList>
    </citation>
    <scope>NUCLEOTIDE SEQUENCE</scope>
    <source>
        <strain evidence="4">QDHG01</strain>
    </source>
</reference>
<proteinExistence type="predicted"/>
<dbReference type="PANTHER" id="PTHR44145:SF3">
    <property type="entry name" value="DNAJ HOMOLOG SUBFAMILY A MEMBER 3, MITOCHONDRIAL"/>
    <property type="match status" value="1"/>
</dbReference>
<dbReference type="AlphaFoldDB" id="A0A8J8NL34"/>
<evidence type="ECO:0000259" key="3">
    <source>
        <dbReference type="PROSITE" id="PS50076"/>
    </source>
</evidence>
<keyword evidence="1" id="KW-0143">Chaperone</keyword>
<organism evidence="4 5">
    <name type="scientific">Halteria grandinella</name>
    <dbReference type="NCBI Taxonomy" id="5974"/>
    <lineage>
        <taxon>Eukaryota</taxon>
        <taxon>Sar</taxon>
        <taxon>Alveolata</taxon>
        <taxon>Ciliophora</taxon>
        <taxon>Intramacronucleata</taxon>
        <taxon>Spirotrichea</taxon>
        <taxon>Stichotrichia</taxon>
        <taxon>Sporadotrichida</taxon>
        <taxon>Halteriidae</taxon>
        <taxon>Halteria</taxon>
    </lineage>
</organism>
<dbReference type="InterPro" id="IPR036869">
    <property type="entry name" value="J_dom_sf"/>
</dbReference>
<dbReference type="Proteomes" id="UP000785679">
    <property type="component" value="Unassembled WGS sequence"/>
</dbReference>
<dbReference type="Pfam" id="PF00226">
    <property type="entry name" value="DnaJ"/>
    <property type="match status" value="1"/>
</dbReference>
<dbReference type="CDD" id="cd06257">
    <property type="entry name" value="DnaJ"/>
    <property type="match status" value="1"/>
</dbReference>
<dbReference type="PANTHER" id="PTHR44145">
    <property type="entry name" value="DNAJ HOMOLOG SUBFAMILY A MEMBER 3, MITOCHONDRIAL"/>
    <property type="match status" value="1"/>
</dbReference>
<dbReference type="Gene3D" id="1.10.287.110">
    <property type="entry name" value="DnaJ domain"/>
    <property type="match status" value="1"/>
</dbReference>
<dbReference type="InterPro" id="IPR001623">
    <property type="entry name" value="DnaJ_domain"/>
</dbReference>
<keyword evidence="5" id="KW-1185">Reference proteome</keyword>
<feature type="region of interest" description="Disordered" evidence="2">
    <location>
        <begin position="286"/>
        <end position="309"/>
    </location>
</feature>
<dbReference type="PROSITE" id="PS00636">
    <property type="entry name" value="DNAJ_1"/>
    <property type="match status" value="1"/>
</dbReference>
<evidence type="ECO:0000256" key="2">
    <source>
        <dbReference type="SAM" id="MobiDB-lite"/>
    </source>
</evidence>
<dbReference type="OrthoDB" id="376357at2759"/>
<dbReference type="InterPro" id="IPR018253">
    <property type="entry name" value="DnaJ_domain_CS"/>
</dbReference>
<evidence type="ECO:0000313" key="5">
    <source>
        <dbReference type="Proteomes" id="UP000785679"/>
    </source>
</evidence>
<feature type="domain" description="J" evidence="3">
    <location>
        <begin position="51"/>
        <end position="118"/>
    </location>
</feature>
<comment type="caution">
    <text evidence="4">The sequence shown here is derived from an EMBL/GenBank/DDBJ whole genome shotgun (WGS) entry which is preliminary data.</text>
</comment>
<protein>
    <recommendedName>
        <fullName evidence="3">J domain-containing protein</fullName>
    </recommendedName>
</protein>
<feature type="compositionally biased region" description="Basic and acidic residues" evidence="2">
    <location>
        <begin position="296"/>
        <end position="309"/>
    </location>
</feature>
<dbReference type="PRINTS" id="PR00625">
    <property type="entry name" value="JDOMAIN"/>
</dbReference>
<evidence type="ECO:0000256" key="1">
    <source>
        <dbReference type="ARBA" id="ARBA00023186"/>
    </source>
</evidence>
<accession>A0A8J8NL34</accession>
<dbReference type="InterPro" id="IPR051938">
    <property type="entry name" value="Apopto_cytoskel_mod"/>
</dbReference>
<evidence type="ECO:0000313" key="4">
    <source>
        <dbReference type="EMBL" id="TNV77236.1"/>
    </source>
</evidence>